<dbReference type="STRING" id="289377.HL41_02990"/>
<feature type="transmembrane region" description="Helical" evidence="6">
    <location>
        <begin position="148"/>
        <end position="168"/>
    </location>
</feature>
<feature type="transmembrane region" description="Helical" evidence="6">
    <location>
        <begin position="94"/>
        <end position="115"/>
    </location>
</feature>
<feature type="transmembrane region" description="Helical" evidence="6">
    <location>
        <begin position="243"/>
        <end position="261"/>
    </location>
</feature>
<evidence type="ECO:0000313" key="9">
    <source>
        <dbReference type="Proteomes" id="UP000028481"/>
    </source>
</evidence>
<feature type="domain" description="EamA" evidence="7">
    <location>
        <begin position="150"/>
        <end position="283"/>
    </location>
</feature>
<sequence length="310" mass="34762">MNKAFFYLGITILFFSSYEVVSRTLTGLVNPFQVVFLRFLIGGILLLPFALSKVRVSGFNLSLKDLFYLFLLGLINIVFSMCLLQLGINQTKASLAAVIFSSNPIFVALSAYFLLKEPLTYKKVLGLVVGFSGLIFTFYKDLNIDYSYSYGILYLLLSALTYGIYTAFAQKINHKIDNLVMNSISFLIGSLLLVPILLTFHQPLFSVPKQAWPSILYIGIFVTGVAYYTYFKGLSLTNASRGSTIFFIKPILASFLAWLFLSEKITLQLILGGFITILGIFLVQKEGKSKLELSEKKAKTLFSGDKRWIS</sequence>
<dbReference type="RefSeq" id="WP_028841747.1">
    <property type="nucleotide sequence ID" value="NZ_CP008796.1"/>
</dbReference>
<gene>
    <name evidence="8" type="ORF">HL41_02990</name>
</gene>
<name>A0A075WYU5_9BACT</name>
<dbReference type="InterPro" id="IPR000620">
    <property type="entry name" value="EamA_dom"/>
</dbReference>
<dbReference type="GO" id="GO:0005886">
    <property type="term" value="C:plasma membrane"/>
    <property type="evidence" value="ECO:0007669"/>
    <property type="project" value="UniProtKB-SubCell"/>
</dbReference>
<evidence type="ECO:0000313" key="8">
    <source>
        <dbReference type="EMBL" id="AIH03837.1"/>
    </source>
</evidence>
<protein>
    <recommendedName>
        <fullName evidence="7">EamA domain-containing protein</fullName>
    </recommendedName>
</protein>
<dbReference type="Gene3D" id="1.10.3730.20">
    <property type="match status" value="1"/>
</dbReference>
<dbReference type="HOGENOM" id="CLU_033863_4_1_0"/>
<keyword evidence="2" id="KW-1003">Cell membrane</keyword>
<keyword evidence="5 6" id="KW-0472">Membrane</keyword>
<dbReference type="PANTHER" id="PTHR32322:SF18">
    <property type="entry name" value="S-ADENOSYLMETHIONINE_S-ADENOSYLHOMOCYSTEINE TRANSPORTER"/>
    <property type="match status" value="1"/>
</dbReference>
<accession>A0A075WYU5</accession>
<feature type="transmembrane region" description="Helical" evidence="6">
    <location>
        <begin position="66"/>
        <end position="88"/>
    </location>
</feature>
<dbReference type="InterPro" id="IPR050638">
    <property type="entry name" value="AA-Vitamin_Transporters"/>
</dbReference>
<feature type="transmembrane region" description="Helical" evidence="6">
    <location>
        <begin position="32"/>
        <end position="54"/>
    </location>
</feature>
<evidence type="ECO:0000256" key="6">
    <source>
        <dbReference type="SAM" id="Phobius"/>
    </source>
</evidence>
<dbReference type="EMBL" id="CP008796">
    <property type="protein sequence ID" value="AIH03837.1"/>
    <property type="molecule type" value="Genomic_DNA"/>
</dbReference>
<evidence type="ECO:0000256" key="5">
    <source>
        <dbReference type="ARBA" id="ARBA00023136"/>
    </source>
</evidence>
<dbReference type="KEGG" id="tcm:HL41_02990"/>
<proteinExistence type="predicted"/>
<evidence type="ECO:0000256" key="3">
    <source>
        <dbReference type="ARBA" id="ARBA00022692"/>
    </source>
</evidence>
<dbReference type="AlphaFoldDB" id="A0A075WYU5"/>
<dbReference type="Pfam" id="PF00892">
    <property type="entry name" value="EamA"/>
    <property type="match status" value="2"/>
</dbReference>
<comment type="subcellular location">
    <subcellularLocation>
        <location evidence="1">Cell membrane</location>
        <topology evidence="1">Multi-pass membrane protein</topology>
    </subcellularLocation>
</comment>
<dbReference type="Proteomes" id="UP000028481">
    <property type="component" value="Chromosome"/>
</dbReference>
<dbReference type="PANTHER" id="PTHR32322">
    <property type="entry name" value="INNER MEMBRANE TRANSPORTER"/>
    <property type="match status" value="1"/>
</dbReference>
<feature type="transmembrane region" description="Helical" evidence="6">
    <location>
        <begin position="180"/>
        <end position="200"/>
    </location>
</feature>
<dbReference type="PaxDb" id="289377-HL41_02990"/>
<dbReference type="SUPFAM" id="SSF103481">
    <property type="entry name" value="Multidrug resistance efflux transporter EmrE"/>
    <property type="match status" value="2"/>
</dbReference>
<dbReference type="eggNOG" id="COG0697">
    <property type="taxonomic scope" value="Bacteria"/>
</dbReference>
<evidence type="ECO:0000256" key="4">
    <source>
        <dbReference type="ARBA" id="ARBA00022989"/>
    </source>
</evidence>
<evidence type="ECO:0000256" key="1">
    <source>
        <dbReference type="ARBA" id="ARBA00004651"/>
    </source>
</evidence>
<organism evidence="8 9">
    <name type="scientific">Thermodesulfobacterium commune DSM 2178</name>
    <dbReference type="NCBI Taxonomy" id="289377"/>
    <lineage>
        <taxon>Bacteria</taxon>
        <taxon>Pseudomonadati</taxon>
        <taxon>Thermodesulfobacteriota</taxon>
        <taxon>Thermodesulfobacteria</taxon>
        <taxon>Thermodesulfobacteriales</taxon>
        <taxon>Thermodesulfobacteriaceae</taxon>
        <taxon>Thermodesulfobacterium</taxon>
    </lineage>
</organism>
<feature type="transmembrane region" description="Helical" evidence="6">
    <location>
        <begin position="212"/>
        <end position="231"/>
    </location>
</feature>
<keyword evidence="9" id="KW-1185">Reference proteome</keyword>
<reference evidence="8 9" key="1">
    <citation type="journal article" date="2015" name="Genome Announc.">
        <title>Genome Sequence of a Sulfate-Reducing Thermophilic Bacterium, Thermodesulfobacterium commune DSM 2178T (Phylum Thermodesulfobacteria).</title>
        <authorList>
            <person name="Bhatnagar S."/>
            <person name="Badger J.H."/>
            <person name="Madupu R."/>
            <person name="Khouri H.M."/>
            <person name="O'Connor E.M."/>
            <person name="Robb F.T."/>
            <person name="Ward N.L."/>
            <person name="Eisen J.A."/>
        </authorList>
    </citation>
    <scope>NUCLEOTIDE SEQUENCE [LARGE SCALE GENOMIC DNA]</scope>
    <source>
        <strain evidence="8 9">DSM 2178</strain>
    </source>
</reference>
<feature type="transmembrane region" description="Helical" evidence="6">
    <location>
        <begin position="267"/>
        <end position="283"/>
    </location>
</feature>
<evidence type="ECO:0000259" key="7">
    <source>
        <dbReference type="Pfam" id="PF00892"/>
    </source>
</evidence>
<dbReference type="InterPro" id="IPR037185">
    <property type="entry name" value="EmrE-like"/>
</dbReference>
<keyword evidence="3 6" id="KW-0812">Transmembrane</keyword>
<dbReference type="OrthoDB" id="9813604at2"/>
<feature type="domain" description="EamA" evidence="7">
    <location>
        <begin position="6"/>
        <end position="138"/>
    </location>
</feature>
<keyword evidence="4 6" id="KW-1133">Transmembrane helix</keyword>
<evidence type="ECO:0000256" key="2">
    <source>
        <dbReference type="ARBA" id="ARBA00022475"/>
    </source>
</evidence>